<dbReference type="GeneID" id="100574727"/>
<protein>
    <submittedName>
        <fullName evidence="2">Uncharacterized protein</fullName>
    </submittedName>
</protein>
<dbReference type="EnsemblMetazoa" id="XM_008181157.2">
    <property type="protein sequence ID" value="XP_008179379.2"/>
    <property type="gene ID" value="LOC100574727"/>
</dbReference>
<dbReference type="RefSeq" id="XP_008179379.2">
    <property type="nucleotide sequence ID" value="XM_008181157.2"/>
</dbReference>
<accession>A0A8R2B2F2</accession>
<name>A0A8R2B2F2_ACYPI</name>
<keyword evidence="3" id="KW-1185">Reference proteome</keyword>
<feature type="chain" id="PRO_5035780660" evidence="1">
    <location>
        <begin position="19"/>
        <end position="480"/>
    </location>
</feature>
<reference evidence="2" key="2">
    <citation type="submission" date="2022-06" db="UniProtKB">
        <authorList>
            <consortium name="EnsemblMetazoa"/>
        </authorList>
    </citation>
    <scope>IDENTIFICATION</scope>
</reference>
<proteinExistence type="predicted"/>
<dbReference type="AlphaFoldDB" id="A0A8R2B2F2"/>
<evidence type="ECO:0000256" key="1">
    <source>
        <dbReference type="SAM" id="SignalP"/>
    </source>
</evidence>
<feature type="signal peptide" evidence="1">
    <location>
        <begin position="1"/>
        <end position="18"/>
    </location>
</feature>
<dbReference type="Proteomes" id="UP000007819">
    <property type="component" value="Chromosome A2"/>
</dbReference>
<evidence type="ECO:0000313" key="2">
    <source>
        <dbReference type="EnsemblMetazoa" id="XP_008179379.2"/>
    </source>
</evidence>
<keyword evidence="1" id="KW-0732">Signal</keyword>
<dbReference type="KEGG" id="api:100574727"/>
<evidence type="ECO:0000313" key="3">
    <source>
        <dbReference type="Proteomes" id="UP000007819"/>
    </source>
</evidence>
<organism evidence="2 3">
    <name type="scientific">Acyrthosiphon pisum</name>
    <name type="common">Pea aphid</name>
    <dbReference type="NCBI Taxonomy" id="7029"/>
    <lineage>
        <taxon>Eukaryota</taxon>
        <taxon>Metazoa</taxon>
        <taxon>Ecdysozoa</taxon>
        <taxon>Arthropoda</taxon>
        <taxon>Hexapoda</taxon>
        <taxon>Insecta</taxon>
        <taxon>Pterygota</taxon>
        <taxon>Neoptera</taxon>
        <taxon>Paraneoptera</taxon>
        <taxon>Hemiptera</taxon>
        <taxon>Sternorrhyncha</taxon>
        <taxon>Aphidomorpha</taxon>
        <taxon>Aphidoidea</taxon>
        <taxon>Aphididae</taxon>
        <taxon>Macrosiphini</taxon>
        <taxon>Acyrthosiphon</taxon>
    </lineage>
</organism>
<sequence>MTAATISLAFGLLAGCSAIVFPAGREPVGTSTDHGARADHRTPRDMRELKIDAQGLDLLSAGLKTTGQKWSSDEYQTLSSLQQTSDDGSQPVTAKVDVYPALTTDSPPFVARSRYVSNHLHPPYLHHLYGGDTNIQQETADPEDQRSEYSAEKWNRYYPSHRQLKKYGPVMMETDVTADGSSSVAGGYNVYDHGVDYGTASANYEPESLKNPNGGGGTGDGYVGWYSDPPTQSSRPATVVAEVRQPGHKMSIDVHKLTLLAMVKIGLAKLKVLTVIKFLAFLWVKLKLLVVLKGFLFAKFAIMGKLLRLFLLPFLPNLLTWLRNAAMMQLNPAMTVPPPTMSELASTAIQLRNDSVADPALRRSTAGLDTLGAAGNLLQFIAFVQSAKCAERTACRVSGTRPPSLQSMLANWMLSPLVNYIPNRKLKSYMSTLKEVSDYRSENIFSNPSTVEWLKWCDERYYCDDDDDDEEEEITTNNLI</sequence>
<reference evidence="3" key="1">
    <citation type="submission" date="2010-06" db="EMBL/GenBank/DDBJ databases">
        <authorList>
            <person name="Jiang H."/>
            <person name="Abraham K."/>
            <person name="Ali S."/>
            <person name="Alsbrooks S.L."/>
            <person name="Anim B.N."/>
            <person name="Anosike U.S."/>
            <person name="Attaway T."/>
            <person name="Bandaranaike D.P."/>
            <person name="Battles P.K."/>
            <person name="Bell S.N."/>
            <person name="Bell A.V."/>
            <person name="Beltran B."/>
            <person name="Bickham C."/>
            <person name="Bustamante Y."/>
            <person name="Caleb T."/>
            <person name="Canada A."/>
            <person name="Cardenas V."/>
            <person name="Carter K."/>
            <person name="Chacko J."/>
            <person name="Chandrabose M.N."/>
            <person name="Chavez D."/>
            <person name="Chavez A."/>
            <person name="Chen L."/>
            <person name="Chu H.-S."/>
            <person name="Claassen K.J."/>
            <person name="Cockrell R."/>
            <person name="Collins M."/>
            <person name="Cooper J.A."/>
            <person name="Cree A."/>
            <person name="Curry S.M."/>
            <person name="Da Y."/>
            <person name="Dao M.D."/>
            <person name="Das B."/>
            <person name="Davila M.-L."/>
            <person name="Davy-Carroll L."/>
            <person name="Denson S."/>
            <person name="Dinh H."/>
            <person name="Ebong V.E."/>
            <person name="Edwards J.R."/>
            <person name="Egan A."/>
            <person name="El-Daye J."/>
            <person name="Escobedo L."/>
            <person name="Fernandez S."/>
            <person name="Fernando P.R."/>
            <person name="Flagg N."/>
            <person name="Forbes L.D."/>
            <person name="Fowler R.G."/>
            <person name="Fu Q."/>
            <person name="Gabisi R.A."/>
            <person name="Ganer J."/>
            <person name="Garbino Pronczuk A."/>
            <person name="Garcia R.M."/>
            <person name="Garner T."/>
            <person name="Garrett T.E."/>
            <person name="Gonzalez D.A."/>
            <person name="Hamid H."/>
            <person name="Hawkins E.S."/>
            <person name="Hirani K."/>
            <person name="Hogues M.E."/>
            <person name="Hollins B."/>
            <person name="Hsiao C.-H."/>
            <person name="Jabil R."/>
            <person name="James M.L."/>
            <person name="Jhangiani S.N."/>
            <person name="Johnson B."/>
            <person name="Johnson Q."/>
            <person name="Joshi V."/>
            <person name="Kalu J.B."/>
            <person name="Kam C."/>
            <person name="Kashfia A."/>
            <person name="Keebler J."/>
            <person name="Kisamo H."/>
            <person name="Kovar C.L."/>
            <person name="Lago L.A."/>
            <person name="Lai C.-Y."/>
            <person name="Laidlaw J."/>
            <person name="Lara F."/>
            <person name="Le T.-K."/>
            <person name="Lee S.L."/>
            <person name="Legall F.H."/>
            <person name="Lemon S.J."/>
            <person name="Lewis L.R."/>
            <person name="Li B."/>
            <person name="Liu Y."/>
            <person name="Liu Y.-S."/>
            <person name="Lopez J."/>
            <person name="Lozado R.J."/>
            <person name="Lu J."/>
            <person name="Madu R.C."/>
            <person name="Maheshwari M."/>
            <person name="Maheshwari R."/>
            <person name="Malloy K."/>
            <person name="Martinez E."/>
            <person name="Mathew T."/>
            <person name="Mercado I.C."/>
            <person name="Mercado C."/>
            <person name="Meyer B."/>
            <person name="Montgomery K."/>
            <person name="Morgan M.B."/>
            <person name="Munidasa M."/>
            <person name="Nazareth L.V."/>
            <person name="Nelson J."/>
            <person name="Ng B.M."/>
            <person name="Nguyen N.B."/>
            <person name="Nguyen P.Q."/>
            <person name="Nguyen T."/>
            <person name="Obregon M."/>
            <person name="Okwuonu G.O."/>
            <person name="Onwere C.G."/>
            <person name="Orozco G."/>
            <person name="Parra A."/>
            <person name="Patel S."/>
            <person name="Patil S."/>
            <person name="Perez A."/>
            <person name="Perez Y."/>
            <person name="Pham C."/>
            <person name="Primus E.L."/>
            <person name="Pu L.-L."/>
            <person name="Puazo M."/>
            <person name="Qin X."/>
            <person name="Quiroz J.B."/>
            <person name="Reese J."/>
            <person name="Richards S."/>
            <person name="Rives C.M."/>
            <person name="Robberts R."/>
            <person name="Ruiz S.J."/>
            <person name="Ruiz M.J."/>
            <person name="Santibanez J."/>
            <person name="Schneider B.W."/>
            <person name="Sisson I."/>
            <person name="Smith M."/>
            <person name="Sodergren E."/>
            <person name="Song X.-Z."/>
            <person name="Song B.B."/>
            <person name="Summersgill H."/>
            <person name="Thelus R."/>
            <person name="Thornton R.D."/>
            <person name="Trejos Z.Y."/>
            <person name="Usmani K."/>
            <person name="Vattathil S."/>
            <person name="Villasana D."/>
            <person name="Walker D.L."/>
            <person name="Wang S."/>
            <person name="Wang K."/>
            <person name="White C.S."/>
            <person name="Williams A.C."/>
            <person name="Williamson J."/>
            <person name="Wilson K."/>
            <person name="Woghiren I.O."/>
            <person name="Woodworth J.R."/>
            <person name="Worley K.C."/>
            <person name="Wright R.A."/>
            <person name="Wu W."/>
            <person name="Young L."/>
            <person name="Zhang L."/>
            <person name="Zhang J."/>
            <person name="Zhu Y."/>
            <person name="Muzny D.M."/>
            <person name="Weinstock G."/>
            <person name="Gibbs R.A."/>
        </authorList>
    </citation>
    <scope>NUCLEOTIDE SEQUENCE [LARGE SCALE GENOMIC DNA]</scope>
    <source>
        <strain evidence="3">LSR1</strain>
    </source>
</reference>
<dbReference type="OrthoDB" id="6610539at2759"/>